<evidence type="ECO:0000313" key="1">
    <source>
        <dbReference type="EMBL" id="EAN76925.1"/>
    </source>
</evidence>
<proteinExistence type="predicted"/>
<evidence type="ECO:0000313" key="2">
    <source>
        <dbReference type="Proteomes" id="UP000008524"/>
    </source>
</evidence>
<keyword evidence="2" id="KW-1185">Reference proteome</keyword>
<dbReference type="AlphaFoldDB" id="Q38E45"/>
<dbReference type="RefSeq" id="XP_827255.1">
    <property type="nucleotide sequence ID" value="XM_822162.1"/>
</dbReference>
<name>Q38E45_TRYB2</name>
<dbReference type="PaxDb" id="5691-EAN76925"/>
<gene>
    <name evidence="1" type="ORF">Tb09.211.1110</name>
</gene>
<reference evidence="1 2" key="2">
    <citation type="journal article" date="2005" name="Science">
        <title>The genome of the African trypanosome Trypanosoma brucei.</title>
        <authorList>
            <person name="Berriman M."/>
            <person name="Ghedin E."/>
            <person name="Hertz-Fowler C."/>
            <person name="Blandin G."/>
            <person name="Renauld H."/>
            <person name="Bartholomeu D.C."/>
            <person name="Lennard N.J."/>
            <person name="Caler E."/>
            <person name="Hamlin N.E."/>
            <person name="Haas B."/>
            <person name="Bohme U."/>
            <person name="Hannick L."/>
            <person name="Aslett M.A."/>
            <person name="Shallom J."/>
            <person name="Marcello L."/>
            <person name="Hou L."/>
            <person name="Wickstead B."/>
            <person name="Alsmark U.C."/>
            <person name="Arrowsmith C."/>
            <person name="Atkin R.J."/>
            <person name="Barron A.J."/>
            <person name="Bringaud F."/>
            <person name="Brooks K."/>
            <person name="Carrington M."/>
            <person name="Cherevach I."/>
            <person name="Chillingworth T.J."/>
            <person name="Churcher C."/>
            <person name="Clark L.N."/>
            <person name="Corton C.H."/>
            <person name="Cronin A."/>
            <person name="Davies R.M."/>
            <person name="Doggett J."/>
            <person name="Djikeng A."/>
            <person name="Feldblyum T."/>
            <person name="Field M.C."/>
            <person name="Fraser A."/>
            <person name="Goodhead I."/>
            <person name="Hance Z."/>
            <person name="Harper D."/>
            <person name="Harris B.R."/>
            <person name="Hauser H."/>
            <person name="Hostetler J."/>
            <person name="Ivens A."/>
            <person name="Jagels K."/>
            <person name="Johnson D."/>
            <person name="Johnson J."/>
            <person name="Jones K."/>
            <person name="Kerhornou A.X."/>
            <person name="Koo H."/>
            <person name="Larke N."/>
            <person name="Landfear S."/>
            <person name="Larkin C."/>
            <person name="Leech V."/>
            <person name="Line A."/>
            <person name="Lord A."/>
            <person name="Macleod A."/>
            <person name="Mooney P.J."/>
            <person name="Moule S."/>
            <person name="Martin D.M."/>
            <person name="Morgan G.W."/>
            <person name="Mungall K."/>
            <person name="Norbertczak H."/>
            <person name="Ormond D."/>
            <person name="Pai G."/>
            <person name="Peacock C.S."/>
            <person name="Peterson J."/>
            <person name="Quail M.A."/>
            <person name="Rabbinowitsch E."/>
            <person name="Rajandream M.A."/>
            <person name="Reitter C."/>
            <person name="Salzberg S.L."/>
            <person name="Sanders M."/>
            <person name="Schobel S."/>
            <person name="Sharp S."/>
            <person name="Simmonds M."/>
            <person name="Simpson A.J."/>
            <person name="Tallon L."/>
            <person name="Turner C.M."/>
            <person name="Tait A."/>
            <person name="Tivey A.R."/>
            <person name="Van Aken S."/>
            <person name="Walker D."/>
            <person name="Wanless D."/>
            <person name="Wang S."/>
            <person name="White B."/>
            <person name="White O."/>
            <person name="Whitehead S."/>
            <person name="Woodward J."/>
            <person name="Wortman J."/>
            <person name="Adams M.D."/>
            <person name="Embley T.M."/>
            <person name="Gull K."/>
            <person name="Ullu E."/>
            <person name="Barry J.D."/>
            <person name="Fairlamb A.H."/>
            <person name="Opperdoes F."/>
            <person name="Barrell B.G."/>
            <person name="Donelson J.E."/>
            <person name="Hall N."/>
            <person name="Fraser C.M."/>
            <person name="Melville S.E."/>
            <person name="El-Sayed N.M."/>
        </authorList>
    </citation>
    <scope>NUCLEOTIDE SEQUENCE [LARGE SCALE GENOMIC DNA]</scope>
    <source>
        <strain evidence="1 2">927/4 GUTat10.1</strain>
    </source>
</reference>
<dbReference type="KEGG" id="tbr:Tb09.211.1110"/>
<protein>
    <submittedName>
        <fullName evidence="1">Uncharacterized protein</fullName>
    </submittedName>
</protein>
<dbReference type="InParanoid" id="Q38E45"/>
<dbReference type="GeneID" id="3660644"/>
<organism evidence="1 2">
    <name type="scientific">Trypanosoma brucei brucei (strain 927/4 GUTat10.1)</name>
    <dbReference type="NCBI Taxonomy" id="185431"/>
    <lineage>
        <taxon>Eukaryota</taxon>
        <taxon>Discoba</taxon>
        <taxon>Euglenozoa</taxon>
        <taxon>Kinetoplastea</taxon>
        <taxon>Metakinetoplastina</taxon>
        <taxon>Trypanosomatida</taxon>
        <taxon>Trypanosomatidae</taxon>
        <taxon>Trypanosoma</taxon>
    </lineage>
</organism>
<accession>Q38E45</accession>
<sequence length="62" mass="7569">MHLFIFMRMYIYLCARTKWKGGRKVNKGNWRVFVCLFVFVCMCEDREGKEKEKEKEKERKGG</sequence>
<dbReference type="Proteomes" id="UP000008524">
    <property type="component" value="Chromosome 9"/>
</dbReference>
<dbReference type="EMBL" id="CM000207">
    <property type="protein sequence ID" value="EAN76925.1"/>
    <property type="molecule type" value="Genomic_DNA"/>
</dbReference>
<reference evidence="1 2" key="1">
    <citation type="journal article" date="2005" name="Science">
        <title>Comparative genomics of trypanosomatid parasitic protozoa.</title>
        <authorList>
            <person name="El-Sayed N.M."/>
            <person name="Myler P.J."/>
            <person name="Blandin G."/>
            <person name="Berriman M."/>
            <person name="Crabtree J."/>
            <person name="Aggarwal G."/>
            <person name="Caler E."/>
            <person name="Renauld H."/>
            <person name="Worthey E.A."/>
            <person name="Hertz-Fowler C."/>
            <person name="Ghedin E."/>
            <person name="Peacock C."/>
            <person name="Bartholomeu D.C."/>
            <person name="Haas B.J."/>
            <person name="Tran A.N."/>
            <person name="Wortman J.R."/>
            <person name="Alsmark U.C."/>
            <person name="Angiuoli S."/>
            <person name="Anupama A."/>
            <person name="Badger J."/>
            <person name="Bringaud F."/>
            <person name="Cadag E."/>
            <person name="Carlton J.M."/>
            <person name="Cerqueira G.C."/>
            <person name="Creasy T."/>
            <person name="Delcher A.L."/>
            <person name="Djikeng A."/>
            <person name="Embley T.M."/>
            <person name="Hauser C."/>
            <person name="Ivens A.C."/>
            <person name="Kummerfeld S.K."/>
            <person name="Pereira-Leal J.B."/>
            <person name="Nilsson D."/>
            <person name="Peterson J."/>
            <person name="Salzberg S.L."/>
            <person name="Shallom J."/>
            <person name="Silva J.C."/>
            <person name="Sundaram J."/>
            <person name="Westenberger S."/>
            <person name="White O."/>
            <person name="Melville S.E."/>
            <person name="Donelson J.E."/>
            <person name="Andersson B."/>
            <person name="Stuart K.D."/>
            <person name="Hall N."/>
        </authorList>
    </citation>
    <scope>NUCLEOTIDE SEQUENCE [LARGE SCALE GENOMIC DNA]</scope>
    <source>
        <strain evidence="1 2">927/4 GUTat10.1</strain>
    </source>
</reference>